<organism evidence="2 3">
    <name type="scientific">Pedobacter petrophilus</name>
    <dbReference type="NCBI Taxonomy" id="1908241"/>
    <lineage>
        <taxon>Bacteria</taxon>
        <taxon>Pseudomonadati</taxon>
        <taxon>Bacteroidota</taxon>
        <taxon>Sphingobacteriia</taxon>
        <taxon>Sphingobacteriales</taxon>
        <taxon>Sphingobacteriaceae</taxon>
        <taxon>Pedobacter</taxon>
    </lineage>
</organism>
<dbReference type="InterPro" id="IPR019302">
    <property type="entry name" value="CAP12/PCTIR_TIR_dom"/>
</dbReference>
<dbReference type="OrthoDB" id="5497289at2"/>
<proteinExistence type="predicted"/>
<name>A0A7K0G292_9SPHI</name>
<feature type="domain" description="CD-NTase-associated protein 12/Pycsar effector protein TIR" evidence="1">
    <location>
        <begin position="139"/>
        <end position="259"/>
    </location>
</feature>
<reference evidence="2 3" key="1">
    <citation type="submission" date="2019-11" db="EMBL/GenBank/DDBJ databases">
        <title>Pedobacter petrophilus genome.</title>
        <authorList>
            <person name="Feldbauer M.J."/>
            <person name="Newman J.D."/>
        </authorList>
    </citation>
    <scope>NUCLEOTIDE SEQUENCE [LARGE SCALE GENOMIC DNA]</scope>
    <source>
        <strain evidence="2 3">LMG 29686</strain>
    </source>
</reference>
<dbReference type="RefSeq" id="WP_154282184.1">
    <property type="nucleotide sequence ID" value="NZ_JBHUJQ010000001.1"/>
</dbReference>
<dbReference type="GO" id="GO:0050135">
    <property type="term" value="F:NADP+ nucleosidase activity"/>
    <property type="evidence" value="ECO:0007669"/>
    <property type="project" value="InterPro"/>
</dbReference>
<dbReference type="Proteomes" id="UP000487757">
    <property type="component" value="Unassembled WGS sequence"/>
</dbReference>
<evidence type="ECO:0000313" key="3">
    <source>
        <dbReference type="Proteomes" id="UP000487757"/>
    </source>
</evidence>
<evidence type="ECO:0000313" key="2">
    <source>
        <dbReference type="EMBL" id="MRX77771.1"/>
    </source>
</evidence>
<dbReference type="EMBL" id="WKKH01000030">
    <property type="protein sequence ID" value="MRX77771.1"/>
    <property type="molecule type" value="Genomic_DNA"/>
</dbReference>
<dbReference type="Pfam" id="PF10137">
    <property type="entry name" value="CAP12-PCTIR_TIR"/>
    <property type="match status" value="1"/>
</dbReference>
<dbReference type="AlphaFoldDB" id="A0A7K0G292"/>
<keyword evidence="3" id="KW-1185">Reference proteome</keyword>
<protein>
    <recommendedName>
        <fullName evidence="1">CD-NTase-associated protein 12/Pycsar effector protein TIR domain-containing protein</fullName>
    </recommendedName>
</protein>
<gene>
    <name evidence="2" type="ORF">GJU39_16930</name>
</gene>
<sequence>MYIAEIRNNIFYMKAQQKHYIDQIEEFKGLVIQYYNNPTLDIRTKISKGILNIQKIVRNAGTEKRVTISPPPMVGGYQLSNANPFDLIFDAPYGMDMTTVIIDILDSTVGVIEHNKDFNVTNPKKQTAKKLPGKSNSKKIFLVHGHDNELKEKTARFLEKLGLEPIILHEQSNQGKTIIEKFEANSDVAYAIVLLSPDDVGRSIKDNSEKQNFRARQNVIFELGYFIGKLGRQSVCGLLKGAIETPSDYDGILYIQYDEADGWKLLLAKEMKNAGLSVNLNNAI</sequence>
<comment type="caution">
    <text evidence="2">The sequence shown here is derived from an EMBL/GenBank/DDBJ whole genome shotgun (WGS) entry which is preliminary data.</text>
</comment>
<evidence type="ECO:0000259" key="1">
    <source>
        <dbReference type="Pfam" id="PF10137"/>
    </source>
</evidence>
<accession>A0A7K0G292</accession>